<dbReference type="PROSITE" id="PS00134">
    <property type="entry name" value="TRYPSIN_HIS"/>
    <property type="match status" value="1"/>
</dbReference>
<accession>A0ABP8TTH5</accession>
<gene>
    <name evidence="4" type="ORF">GCM10023195_58490</name>
</gene>
<feature type="compositionally biased region" description="Low complexity" evidence="2">
    <location>
        <begin position="46"/>
        <end position="61"/>
    </location>
</feature>
<dbReference type="RefSeq" id="WP_345361489.1">
    <property type="nucleotide sequence ID" value="NZ_BAABHJ010000023.1"/>
</dbReference>
<evidence type="ECO:0000256" key="1">
    <source>
        <dbReference type="ARBA" id="ARBA00022729"/>
    </source>
</evidence>
<evidence type="ECO:0000256" key="3">
    <source>
        <dbReference type="SAM" id="SignalP"/>
    </source>
</evidence>
<evidence type="ECO:0008006" key="6">
    <source>
        <dbReference type="Google" id="ProtNLM"/>
    </source>
</evidence>
<evidence type="ECO:0000313" key="4">
    <source>
        <dbReference type="EMBL" id="GAA4613512.1"/>
    </source>
</evidence>
<dbReference type="InterPro" id="IPR050966">
    <property type="entry name" value="Glutamyl_endopeptidase"/>
</dbReference>
<dbReference type="InterPro" id="IPR009003">
    <property type="entry name" value="Peptidase_S1_PA"/>
</dbReference>
<keyword evidence="1 3" id="KW-0732">Signal</keyword>
<dbReference type="EMBL" id="BAABHJ010000023">
    <property type="protein sequence ID" value="GAA4613512.1"/>
    <property type="molecule type" value="Genomic_DNA"/>
</dbReference>
<feature type="compositionally biased region" description="Low complexity" evidence="2">
    <location>
        <begin position="125"/>
        <end position="137"/>
    </location>
</feature>
<feature type="signal peptide" evidence="3">
    <location>
        <begin position="1"/>
        <end position="25"/>
    </location>
</feature>
<evidence type="ECO:0000313" key="5">
    <source>
        <dbReference type="Proteomes" id="UP001500212"/>
    </source>
</evidence>
<dbReference type="Proteomes" id="UP001500212">
    <property type="component" value="Unassembled WGS sequence"/>
</dbReference>
<dbReference type="InterPro" id="IPR043504">
    <property type="entry name" value="Peptidase_S1_PA_chymotrypsin"/>
</dbReference>
<feature type="region of interest" description="Disordered" evidence="2">
    <location>
        <begin position="18"/>
        <end position="94"/>
    </location>
</feature>
<keyword evidence="5" id="KW-1185">Reference proteome</keyword>
<dbReference type="SUPFAM" id="SSF50494">
    <property type="entry name" value="Trypsin-like serine proteases"/>
    <property type="match status" value="1"/>
</dbReference>
<dbReference type="InterPro" id="IPR018114">
    <property type="entry name" value="TRYPSIN_HIS"/>
</dbReference>
<organism evidence="4 5">
    <name type="scientific">Actinoallomurus liliacearum</name>
    <dbReference type="NCBI Taxonomy" id="1080073"/>
    <lineage>
        <taxon>Bacteria</taxon>
        <taxon>Bacillati</taxon>
        <taxon>Actinomycetota</taxon>
        <taxon>Actinomycetes</taxon>
        <taxon>Streptosporangiales</taxon>
        <taxon>Thermomonosporaceae</taxon>
        <taxon>Actinoallomurus</taxon>
    </lineage>
</organism>
<protein>
    <recommendedName>
        <fullName evidence="6">Peptidase</fullName>
    </recommendedName>
</protein>
<proteinExistence type="predicted"/>
<name>A0ABP8TTH5_9ACTN</name>
<dbReference type="PANTHER" id="PTHR15462:SF19">
    <property type="entry name" value="PEPTIDASE S1 DOMAIN-CONTAINING PROTEIN"/>
    <property type="match status" value="1"/>
</dbReference>
<reference evidence="5" key="1">
    <citation type="journal article" date="2019" name="Int. J. Syst. Evol. Microbiol.">
        <title>The Global Catalogue of Microorganisms (GCM) 10K type strain sequencing project: providing services to taxonomists for standard genome sequencing and annotation.</title>
        <authorList>
            <consortium name="The Broad Institute Genomics Platform"/>
            <consortium name="The Broad Institute Genome Sequencing Center for Infectious Disease"/>
            <person name="Wu L."/>
            <person name="Ma J."/>
        </authorList>
    </citation>
    <scope>NUCLEOTIDE SEQUENCE [LARGE SCALE GENOMIC DNA]</scope>
    <source>
        <strain evidence="5">JCM 17938</strain>
    </source>
</reference>
<dbReference type="Gene3D" id="2.40.10.10">
    <property type="entry name" value="Trypsin-like serine proteases"/>
    <property type="match status" value="2"/>
</dbReference>
<feature type="region of interest" description="Disordered" evidence="2">
    <location>
        <begin position="125"/>
        <end position="152"/>
    </location>
</feature>
<feature type="chain" id="PRO_5046611663" description="Peptidase" evidence="3">
    <location>
        <begin position="26"/>
        <end position="366"/>
    </location>
</feature>
<dbReference type="PANTHER" id="PTHR15462">
    <property type="entry name" value="SERINE PROTEASE"/>
    <property type="match status" value="1"/>
</dbReference>
<sequence>MTKSPRLAAVSVLTGALLSIPPLPASQADAARPADRAGSPGPSDIASPQAAPGLGLPGPSRGRARPGEPVGRPRLSPSSPDTGGLTPAVHLMAESRTDRERLMRWWTPARMRRALPLDGLVAGEPAGRPVPGGRPAETPASAPSTGAAWTSGGKVARTTGRVFFTYAGRPASCSGDSVAGASQSTVLTAGHCVRLDGAWHTDWVFVPAYHDGQAPYGKWTATRTLTTPQWEAREDLDYDVGAAMVAPQDGRTLTSVVGGQGIAFNQPRHRPMYAFGYPAEAPYDGSRLVYCSGTAKDDKKTHDVGLTCDMTAGSSGGPWFLGFDARTGTGTQNSVNSFKYDAAPKDMFGPYFGAAVKALYDKAQNT</sequence>
<comment type="caution">
    <text evidence="4">The sequence shown here is derived from an EMBL/GenBank/DDBJ whole genome shotgun (WGS) entry which is preliminary data.</text>
</comment>
<evidence type="ECO:0000256" key="2">
    <source>
        <dbReference type="SAM" id="MobiDB-lite"/>
    </source>
</evidence>